<feature type="domain" description="Methyltransferase" evidence="2">
    <location>
        <begin position="41"/>
        <end position="145"/>
    </location>
</feature>
<dbReference type="PANTHER" id="PTHR43861">
    <property type="entry name" value="TRANS-ACONITATE 2-METHYLTRANSFERASE-RELATED"/>
    <property type="match status" value="1"/>
</dbReference>
<accession>A0A7R7ENN2</accession>
<protein>
    <submittedName>
        <fullName evidence="3">Methyltransferase</fullName>
    </submittedName>
</protein>
<organism evidence="3 4">
    <name type="scientific">Anaeromicropila herbilytica</name>
    <dbReference type="NCBI Taxonomy" id="2785025"/>
    <lineage>
        <taxon>Bacteria</taxon>
        <taxon>Bacillati</taxon>
        <taxon>Bacillota</taxon>
        <taxon>Clostridia</taxon>
        <taxon>Lachnospirales</taxon>
        <taxon>Lachnospiraceae</taxon>
        <taxon>Anaeromicropila</taxon>
    </lineage>
</organism>
<dbReference type="Gene3D" id="3.40.50.150">
    <property type="entry name" value="Vaccinia Virus protein VP39"/>
    <property type="match status" value="1"/>
</dbReference>
<evidence type="ECO:0000259" key="2">
    <source>
        <dbReference type="Pfam" id="PF13649"/>
    </source>
</evidence>
<dbReference type="GO" id="GO:0032259">
    <property type="term" value="P:methylation"/>
    <property type="evidence" value="ECO:0007669"/>
    <property type="project" value="UniProtKB-KW"/>
</dbReference>
<proteinExistence type="predicted"/>
<dbReference type="InterPro" id="IPR041698">
    <property type="entry name" value="Methyltransf_25"/>
</dbReference>
<evidence type="ECO:0000313" key="4">
    <source>
        <dbReference type="Proteomes" id="UP000595897"/>
    </source>
</evidence>
<dbReference type="Proteomes" id="UP000595897">
    <property type="component" value="Chromosome"/>
</dbReference>
<reference evidence="3 4" key="1">
    <citation type="submission" date="2020-11" db="EMBL/GenBank/DDBJ databases">
        <title>Draft genome sequencing of a Lachnospiraceae strain isolated from anoxic soil subjected to BSD treatment.</title>
        <authorList>
            <person name="Uek A."/>
            <person name="Tonouchi A."/>
        </authorList>
    </citation>
    <scope>NUCLEOTIDE SEQUENCE [LARGE SCALE GENOMIC DNA]</scope>
    <source>
        <strain evidence="3 4">TB5</strain>
    </source>
</reference>
<dbReference type="KEGG" id="ahb:bsdtb5_34380"/>
<dbReference type="CDD" id="cd02440">
    <property type="entry name" value="AdoMet_MTases"/>
    <property type="match status" value="1"/>
</dbReference>
<evidence type="ECO:0000256" key="1">
    <source>
        <dbReference type="ARBA" id="ARBA00022679"/>
    </source>
</evidence>
<dbReference type="Gene3D" id="2.20.25.110">
    <property type="entry name" value="S-adenosyl-L-methionine-dependent methyltransferases"/>
    <property type="match status" value="1"/>
</dbReference>
<dbReference type="InterPro" id="IPR029063">
    <property type="entry name" value="SAM-dependent_MTases_sf"/>
</dbReference>
<dbReference type="EMBL" id="AP024169">
    <property type="protein sequence ID" value="BCN32143.1"/>
    <property type="molecule type" value="Genomic_DNA"/>
</dbReference>
<sequence length="268" mass="31717">MQAYTGFAQVYDTFMDNIPYDKWSEYLIQLLSKYEVSEGLVLDLGCGTGSITERLFKKGYDMIGIDNSEEMLAIALEKLSESLSEEELEEGRRNILYLLQDMREFELYGTVKAVVSICDSMNYILSEEDLIKVFGLVNNYLDTNGVFIFDMNTEYKYEKILADNTIAENREDTSFIWDNYYDVEEKLNEYDLTIYVKEEEDLFRRFDETHYQRAYSLDTIKRLIEEAGMEFVTAYDAFTNEEPKETSERIYIVAREKRQEKKYYTDEQ</sequence>
<name>A0A7R7ENN2_9FIRM</name>
<dbReference type="GO" id="GO:0008168">
    <property type="term" value="F:methyltransferase activity"/>
    <property type="evidence" value="ECO:0007669"/>
    <property type="project" value="UniProtKB-KW"/>
</dbReference>
<dbReference type="Pfam" id="PF13649">
    <property type="entry name" value="Methyltransf_25"/>
    <property type="match status" value="1"/>
</dbReference>
<keyword evidence="3" id="KW-0489">Methyltransferase</keyword>
<dbReference type="RefSeq" id="WP_271713213.1">
    <property type="nucleotide sequence ID" value="NZ_AP024169.1"/>
</dbReference>
<dbReference type="SUPFAM" id="SSF53335">
    <property type="entry name" value="S-adenosyl-L-methionine-dependent methyltransferases"/>
    <property type="match status" value="1"/>
</dbReference>
<evidence type="ECO:0000313" key="3">
    <source>
        <dbReference type="EMBL" id="BCN32143.1"/>
    </source>
</evidence>
<dbReference type="AlphaFoldDB" id="A0A7R7ENN2"/>
<keyword evidence="4" id="KW-1185">Reference proteome</keyword>
<gene>
    <name evidence="3" type="ORF">bsdtb5_34380</name>
</gene>
<keyword evidence="1 3" id="KW-0808">Transferase</keyword>